<dbReference type="EMBL" id="SRLO01000085">
    <property type="protein sequence ID" value="TNN77269.1"/>
    <property type="molecule type" value="Genomic_DNA"/>
</dbReference>
<protein>
    <submittedName>
        <fullName evidence="1">Uncharacterized protein</fullName>
    </submittedName>
</protein>
<evidence type="ECO:0000313" key="2">
    <source>
        <dbReference type="Proteomes" id="UP000314294"/>
    </source>
</evidence>
<dbReference type="Proteomes" id="UP000314294">
    <property type="component" value="Unassembled WGS sequence"/>
</dbReference>
<sequence>MFLVSRSLWQRTVGESTCERCLFRDSISTDRVSKLGTSWGAAALEEAQETASLGGSTVQFNGPEEYHLCADASAFSLDQYERHVCKPKPPAEPPREDTCILLTPSIKEATDVLGRRTQSAEELQDSSPRFALIDLEVHVEKRIPGGGKPTVHFQ</sequence>
<dbReference type="AlphaFoldDB" id="A0A4Z2IGW3"/>
<keyword evidence="2" id="KW-1185">Reference proteome</keyword>
<gene>
    <name evidence="1" type="ORF">EYF80_012576</name>
</gene>
<accession>A0A4Z2IGW3</accession>
<organism evidence="1 2">
    <name type="scientific">Liparis tanakae</name>
    <name type="common">Tanaka's snailfish</name>
    <dbReference type="NCBI Taxonomy" id="230148"/>
    <lineage>
        <taxon>Eukaryota</taxon>
        <taxon>Metazoa</taxon>
        <taxon>Chordata</taxon>
        <taxon>Craniata</taxon>
        <taxon>Vertebrata</taxon>
        <taxon>Euteleostomi</taxon>
        <taxon>Actinopterygii</taxon>
        <taxon>Neopterygii</taxon>
        <taxon>Teleostei</taxon>
        <taxon>Neoteleostei</taxon>
        <taxon>Acanthomorphata</taxon>
        <taxon>Eupercaria</taxon>
        <taxon>Perciformes</taxon>
        <taxon>Cottioidei</taxon>
        <taxon>Cottales</taxon>
        <taxon>Liparidae</taxon>
        <taxon>Liparis</taxon>
    </lineage>
</organism>
<proteinExistence type="predicted"/>
<reference evidence="1 2" key="1">
    <citation type="submission" date="2019-03" db="EMBL/GenBank/DDBJ databases">
        <title>First draft genome of Liparis tanakae, snailfish: a comprehensive survey of snailfish specific genes.</title>
        <authorList>
            <person name="Kim W."/>
            <person name="Song I."/>
            <person name="Jeong J.-H."/>
            <person name="Kim D."/>
            <person name="Kim S."/>
            <person name="Ryu S."/>
            <person name="Song J.Y."/>
            <person name="Lee S.K."/>
        </authorList>
    </citation>
    <scope>NUCLEOTIDE SEQUENCE [LARGE SCALE GENOMIC DNA]</scope>
    <source>
        <tissue evidence="1">Muscle</tissue>
    </source>
</reference>
<evidence type="ECO:0000313" key="1">
    <source>
        <dbReference type="EMBL" id="TNN77269.1"/>
    </source>
</evidence>
<comment type="caution">
    <text evidence="1">The sequence shown here is derived from an EMBL/GenBank/DDBJ whole genome shotgun (WGS) entry which is preliminary data.</text>
</comment>
<name>A0A4Z2IGW3_9TELE</name>